<name>A0ACC6A833_9BACI</name>
<comment type="caution">
    <text evidence="1">The sequence shown here is derived from an EMBL/GenBank/DDBJ whole genome shotgun (WGS) entry which is preliminary data.</text>
</comment>
<evidence type="ECO:0000313" key="1">
    <source>
        <dbReference type="EMBL" id="MCM3737054.1"/>
    </source>
</evidence>
<gene>
    <name evidence="1" type="ORF">M3215_14915</name>
</gene>
<reference evidence="1" key="1">
    <citation type="submission" date="2022-05" db="EMBL/GenBank/DDBJ databases">
        <title>Comparative Genomics of Spacecraft Associated Microbes.</title>
        <authorList>
            <person name="Tran M.T."/>
            <person name="Wright A."/>
            <person name="Seuylemezian A."/>
            <person name="Eisen J."/>
            <person name="Coil D."/>
        </authorList>
    </citation>
    <scope>NUCLEOTIDE SEQUENCE</scope>
    <source>
        <strain evidence="1">FAIRING 10M-2.2</strain>
    </source>
</reference>
<organism evidence="1 2">
    <name type="scientific">Bacillus cytotoxicus</name>
    <dbReference type="NCBI Taxonomy" id="580165"/>
    <lineage>
        <taxon>Bacteria</taxon>
        <taxon>Bacillati</taxon>
        <taxon>Bacillota</taxon>
        <taxon>Bacilli</taxon>
        <taxon>Bacillales</taxon>
        <taxon>Bacillaceae</taxon>
        <taxon>Bacillus</taxon>
        <taxon>Bacillus cereus group</taxon>
    </lineage>
</organism>
<keyword evidence="1" id="KW-0378">Hydrolase</keyword>
<protein>
    <submittedName>
        <fullName evidence="1">NUDIX hydrolase</fullName>
    </submittedName>
</protein>
<dbReference type="Proteomes" id="UP001202289">
    <property type="component" value="Unassembled WGS sequence"/>
</dbReference>
<accession>A0ACC6A833</accession>
<evidence type="ECO:0000313" key="2">
    <source>
        <dbReference type="Proteomes" id="UP001202289"/>
    </source>
</evidence>
<sequence>MDKIHSYPKHIVSVFAYVTNNNDEVLLVKTHWRADTWELPGGQVEEGESLSEAVSREFLEETGIIIRPIGITGVYYNVTKSLLSVGFYAEYVSGELRIQPDEIKEGRFIKLDEINIDQYITRPHMKSRTLDAMRQKNFAPYEAWEVNPYNLLTRLEDEKVSTSDNTDYVKRE</sequence>
<keyword evidence="2" id="KW-1185">Reference proteome</keyword>
<proteinExistence type="predicted"/>
<dbReference type="EMBL" id="JAMBOP010000018">
    <property type="protein sequence ID" value="MCM3737054.1"/>
    <property type="molecule type" value="Genomic_DNA"/>
</dbReference>